<sequence>MILSEKIIIDANVVTKTPSSRWYENDREDFHKGVYDCERHELDLGDLTDDELANDVFLFGNSKPAICEILAGTAKMPIVYLTAAKERIRWLSRQNNNLSERVAELEDKLASLTSSTNTAENKS</sequence>
<dbReference type="AlphaFoldDB" id="A0A2T3KM06"/>
<protein>
    <submittedName>
        <fullName evidence="2">Uncharacterized protein</fullName>
    </submittedName>
</protein>
<keyword evidence="1" id="KW-0175">Coiled coil</keyword>
<gene>
    <name evidence="2" type="ORF">C9J27_06185</name>
</gene>
<feature type="coiled-coil region" evidence="1">
    <location>
        <begin position="81"/>
        <end position="122"/>
    </location>
</feature>
<reference evidence="2 3" key="1">
    <citation type="submission" date="2018-01" db="EMBL/GenBank/DDBJ databases">
        <title>Whole genome sequencing of Histamine producing bacteria.</title>
        <authorList>
            <person name="Butler K."/>
        </authorList>
    </citation>
    <scope>NUCLEOTIDE SEQUENCE [LARGE SCALE GENOMIC DNA]</scope>
    <source>
        <strain evidence="2 3">FS-7.2</strain>
    </source>
</reference>
<organism evidence="2 3">
    <name type="scientific">Photobacterium kishitanii</name>
    <dbReference type="NCBI Taxonomy" id="318456"/>
    <lineage>
        <taxon>Bacteria</taxon>
        <taxon>Pseudomonadati</taxon>
        <taxon>Pseudomonadota</taxon>
        <taxon>Gammaproteobacteria</taxon>
        <taxon>Vibrionales</taxon>
        <taxon>Vibrionaceae</taxon>
        <taxon>Photobacterium</taxon>
    </lineage>
</organism>
<dbReference type="Proteomes" id="UP000241426">
    <property type="component" value="Unassembled WGS sequence"/>
</dbReference>
<proteinExistence type="predicted"/>
<comment type="caution">
    <text evidence="2">The sequence shown here is derived from an EMBL/GenBank/DDBJ whole genome shotgun (WGS) entry which is preliminary data.</text>
</comment>
<evidence type="ECO:0000313" key="2">
    <source>
        <dbReference type="EMBL" id="PSV00728.1"/>
    </source>
</evidence>
<name>A0A2T3KM06_9GAMM</name>
<dbReference type="EMBL" id="PYNF01000003">
    <property type="protein sequence ID" value="PSV00728.1"/>
    <property type="molecule type" value="Genomic_DNA"/>
</dbReference>
<accession>A0A2T3KM06</accession>
<evidence type="ECO:0000313" key="3">
    <source>
        <dbReference type="Proteomes" id="UP000241426"/>
    </source>
</evidence>
<evidence type="ECO:0000256" key="1">
    <source>
        <dbReference type="SAM" id="Coils"/>
    </source>
</evidence>